<evidence type="ECO:0000259" key="7">
    <source>
        <dbReference type="Pfam" id="PF00482"/>
    </source>
</evidence>
<sequence length="572" mass="63748">MSAENEKGTGISGSVEEIVSAYREMEMGARRYLGFVVLPLFFFFLLIVGAVIFIQPAAIISALLSLLGIFAIIVAVVYPKVSLESRKTEINEKFHIYLTHMTVLSTTNIDRVEVFRELSKEEEYGEIAKETRRIIEIVETWNQSLDDACKRRSKKVPSDMMSDFLDRLAYTMRAGRELNSFLVREQENMLDEYVTMYNGELDNLDVLKDLYLSMVLSTSFGMVFAVILPILTDTDPTIVVAVVVVIFGFIQMGFLYAISVTVPHDPVWYIPDETKTDASKTIRRTVAVAVVVSFGLAAGVVGVYFGVAPFAFGQYPMPMYLAVAVSPFLIPGILIRRLEKGVTKRDEVFPEFVRGLGSVESAKQTTTTDVLKDLRKKDFGNLTPEINNLYKRLNMRIEPSGAWKRFTYECGSYLIQKFSSMYLVGREMGGDPRHLGELISENFSVALNLRENRKRMTVTIIGVLYGMTAAMSFALFLGVEIVRILTEVSSDFELSEMGFGQLLYPGIYNLQQIGMLILVVVLLNAIFSSLMIRSIDGGHKANASLHFVALTWLGCGIGIGTARAVDGLITVG</sequence>
<dbReference type="AlphaFoldDB" id="A0A9Q4GG81"/>
<keyword evidence="3 6" id="KW-0812">Transmembrane</keyword>
<evidence type="ECO:0000256" key="6">
    <source>
        <dbReference type="SAM" id="Phobius"/>
    </source>
</evidence>
<keyword evidence="9" id="KW-1185">Reference proteome</keyword>
<dbReference type="RefSeq" id="WP_266086258.1">
    <property type="nucleotide sequence ID" value="NZ_RKLV01000003.1"/>
</dbReference>
<evidence type="ECO:0000256" key="3">
    <source>
        <dbReference type="ARBA" id="ARBA00022692"/>
    </source>
</evidence>
<comment type="subcellular location">
    <subcellularLocation>
        <location evidence="1">Cell membrane</location>
        <topology evidence="1">Multi-pass membrane protein</topology>
    </subcellularLocation>
</comment>
<proteinExistence type="predicted"/>
<organism evidence="8 9">
    <name type="scientific">Halorutilus salinus</name>
    <dbReference type="NCBI Taxonomy" id="2487751"/>
    <lineage>
        <taxon>Archaea</taxon>
        <taxon>Methanobacteriati</taxon>
        <taxon>Methanobacteriota</taxon>
        <taxon>Stenosarchaea group</taxon>
        <taxon>Halobacteria</taxon>
        <taxon>Halorutilales</taxon>
        <taxon>Halorutilaceae</taxon>
        <taxon>Halorutilus</taxon>
    </lineage>
</organism>
<keyword evidence="4 6" id="KW-1133">Transmembrane helix</keyword>
<protein>
    <submittedName>
        <fullName evidence="8">Archaellar assembly protein FlaJ</fullName>
    </submittedName>
</protein>
<keyword evidence="2" id="KW-1003">Cell membrane</keyword>
<dbReference type="Pfam" id="PF00482">
    <property type="entry name" value="T2SSF"/>
    <property type="match status" value="1"/>
</dbReference>
<evidence type="ECO:0000256" key="2">
    <source>
        <dbReference type="ARBA" id="ARBA00022475"/>
    </source>
</evidence>
<evidence type="ECO:0000256" key="5">
    <source>
        <dbReference type="ARBA" id="ARBA00023136"/>
    </source>
</evidence>
<gene>
    <name evidence="8" type="primary">flaJ</name>
    <name evidence="8" type="ORF">EGH25_03525</name>
</gene>
<dbReference type="GO" id="GO:0005886">
    <property type="term" value="C:plasma membrane"/>
    <property type="evidence" value="ECO:0007669"/>
    <property type="project" value="UniProtKB-SubCell"/>
</dbReference>
<feature type="transmembrane region" description="Helical" evidence="6">
    <location>
        <begin position="32"/>
        <end position="53"/>
    </location>
</feature>
<comment type="caution">
    <text evidence="8">The sequence shown here is derived from an EMBL/GenBank/DDBJ whole genome shotgun (WGS) entry which is preliminary data.</text>
</comment>
<feature type="transmembrane region" description="Helical" evidence="6">
    <location>
        <begin position="237"/>
        <end position="258"/>
    </location>
</feature>
<reference evidence="8" key="1">
    <citation type="submission" date="2022-09" db="EMBL/GenBank/DDBJ databases">
        <title>Haloadaptaus new haloarchaeum isolated from saline soil.</title>
        <authorList>
            <person name="Duran-Viseras A."/>
            <person name="Sanchez-Porro C."/>
            <person name="Ventosa A."/>
        </authorList>
    </citation>
    <scope>NUCLEOTIDE SEQUENCE</scope>
    <source>
        <strain evidence="8">F3-133</strain>
    </source>
</reference>
<evidence type="ECO:0000256" key="4">
    <source>
        <dbReference type="ARBA" id="ARBA00022989"/>
    </source>
</evidence>
<dbReference type="PANTHER" id="PTHR35402:SF2">
    <property type="entry name" value="FLAGELLA ACCESSORY PROTEIN J"/>
    <property type="match status" value="1"/>
</dbReference>
<feature type="transmembrane region" description="Helical" evidence="6">
    <location>
        <begin position="59"/>
        <end position="78"/>
    </location>
</feature>
<feature type="transmembrane region" description="Helical" evidence="6">
    <location>
        <begin position="544"/>
        <end position="565"/>
    </location>
</feature>
<evidence type="ECO:0000313" key="8">
    <source>
        <dbReference type="EMBL" id="MCX2818422.1"/>
    </source>
</evidence>
<feature type="transmembrane region" description="Helical" evidence="6">
    <location>
        <begin position="458"/>
        <end position="479"/>
    </location>
</feature>
<dbReference type="InterPro" id="IPR056569">
    <property type="entry name" value="ArlJ-like"/>
</dbReference>
<feature type="domain" description="Type II secretion system protein GspF" evidence="7">
    <location>
        <begin position="98"/>
        <end position="219"/>
    </location>
</feature>
<dbReference type="EMBL" id="RKLV01000003">
    <property type="protein sequence ID" value="MCX2818422.1"/>
    <property type="molecule type" value="Genomic_DNA"/>
</dbReference>
<name>A0A9Q4GG81_9EURY</name>
<accession>A0A9Q4GG81</accession>
<dbReference type="Proteomes" id="UP001149411">
    <property type="component" value="Unassembled WGS sequence"/>
</dbReference>
<evidence type="ECO:0000256" key="1">
    <source>
        <dbReference type="ARBA" id="ARBA00004651"/>
    </source>
</evidence>
<dbReference type="InterPro" id="IPR018076">
    <property type="entry name" value="T2SS_GspF_dom"/>
</dbReference>
<feature type="transmembrane region" description="Helical" evidence="6">
    <location>
        <begin position="285"/>
        <end position="305"/>
    </location>
</feature>
<feature type="transmembrane region" description="Helical" evidence="6">
    <location>
        <begin position="317"/>
        <end position="335"/>
    </location>
</feature>
<feature type="transmembrane region" description="Helical" evidence="6">
    <location>
        <begin position="210"/>
        <end position="231"/>
    </location>
</feature>
<dbReference type="PANTHER" id="PTHR35402">
    <property type="entry name" value="INTEGRAL MEMBRANE PROTEIN-RELATED"/>
    <property type="match status" value="1"/>
</dbReference>
<evidence type="ECO:0000313" key="9">
    <source>
        <dbReference type="Proteomes" id="UP001149411"/>
    </source>
</evidence>
<feature type="transmembrane region" description="Helical" evidence="6">
    <location>
        <begin position="513"/>
        <end position="532"/>
    </location>
</feature>
<keyword evidence="5 6" id="KW-0472">Membrane</keyword>
<dbReference type="NCBIfam" id="NF004704">
    <property type="entry name" value="PRK06041.1-2"/>
    <property type="match status" value="1"/>
</dbReference>